<keyword evidence="2" id="KW-0378">Hydrolase</keyword>
<evidence type="ECO:0000313" key="3">
    <source>
        <dbReference type="Proteomes" id="UP000007374"/>
    </source>
</evidence>
<comment type="caution">
    <text evidence="2">The sequence shown here is derived from an EMBL/GenBank/DDBJ whole genome shotgun (WGS) entry which is preliminary data.</text>
</comment>
<dbReference type="Proteomes" id="UP000007374">
    <property type="component" value="Unassembled WGS sequence"/>
</dbReference>
<dbReference type="AlphaFoldDB" id="K2NQP1"/>
<dbReference type="RefSeq" id="WP_009450926.1">
    <property type="nucleotide sequence ID" value="NZ_AMSI01000009.1"/>
</dbReference>
<dbReference type="Pfam" id="PF07486">
    <property type="entry name" value="Hydrolase_2"/>
    <property type="match status" value="1"/>
</dbReference>
<name>K2NQP1_9HYPH</name>
<dbReference type="STRING" id="721133.SAMN05216176_109198"/>
<dbReference type="EMBL" id="AMSI01000009">
    <property type="protein sequence ID" value="EKF41685.1"/>
    <property type="molecule type" value="Genomic_DNA"/>
</dbReference>
<gene>
    <name evidence="2" type="ORF">NA8A_13749</name>
</gene>
<dbReference type="PATRIC" id="fig|1231190.3.peg.2855"/>
<evidence type="ECO:0000313" key="2">
    <source>
        <dbReference type="EMBL" id="EKF41685.1"/>
    </source>
</evidence>
<dbReference type="InterPro" id="IPR042047">
    <property type="entry name" value="SleB_dom1"/>
</dbReference>
<dbReference type="GO" id="GO:0016787">
    <property type="term" value="F:hydrolase activity"/>
    <property type="evidence" value="ECO:0007669"/>
    <property type="project" value="UniProtKB-KW"/>
</dbReference>
<dbReference type="eggNOG" id="COG3773">
    <property type="taxonomic scope" value="Bacteria"/>
</dbReference>
<sequence length="187" mass="21016">MTTRAWYLSPVPSAKYEPQFDWIDDTGRRLSHAIYDFTDNAERMCLAAAIYFEARSEPISGQWAVAMVILNRVQSRGYPPSVCGVVFQNARWRNRCQFSFACTGISLIPKEKKAWKVAQGIANSIPACAPDCDSDPLPDEKDILAVSGATHYHATYVKPRWARQMRNVGRIGSHIFFETGVPKRNGS</sequence>
<reference evidence="2 3" key="1">
    <citation type="journal article" date="2012" name="J. Bacteriol.">
        <title>Genome Sequence of Nitratireductor indicus Type Strain C115.</title>
        <authorList>
            <person name="Lai Q."/>
            <person name="Li G."/>
            <person name="Yu Z."/>
            <person name="Shao Z."/>
        </authorList>
    </citation>
    <scope>NUCLEOTIDE SEQUENCE [LARGE SCALE GENOMIC DNA]</scope>
    <source>
        <strain evidence="2 3">C115</strain>
    </source>
</reference>
<keyword evidence="3" id="KW-1185">Reference proteome</keyword>
<dbReference type="Gene3D" id="1.10.10.2520">
    <property type="entry name" value="Cell wall hydrolase SleB, domain 1"/>
    <property type="match status" value="1"/>
</dbReference>
<proteinExistence type="predicted"/>
<evidence type="ECO:0000259" key="1">
    <source>
        <dbReference type="Pfam" id="PF07486"/>
    </source>
</evidence>
<protein>
    <submittedName>
        <fullName evidence="2">Hydrolase</fullName>
    </submittedName>
</protein>
<feature type="domain" description="Cell wall hydrolase SleB" evidence="1">
    <location>
        <begin position="56"/>
        <end position="122"/>
    </location>
</feature>
<dbReference type="InterPro" id="IPR011105">
    <property type="entry name" value="Cell_wall_hydrolase_SleB"/>
</dbReference>
<accession>K2NQP1</accession>
<organism evidence="2 3">
    <name type="scientific">Nitratireductor indicus C115</name>
    <dbReference type="NCBI Taxonomy" id="1231190"/>
    <lineage>
        <taxon>Bacteria</taxon>
        <taxon>Pseudomonadati</taxon>
        <taxon>Pseudomonadota</taxon>
        <taxon>Alphaproteobacteria</taxon>
        <taxon>Hyphomicrobiales</taxon>
        <taxon>Phyllobacteriaceae</taxon>
        <taxon>Nitratireductor</taxon>
    </lineage>
</organism>
<dbReference type="OrthoDB" id="9785345at2"/>